<accession>A0ABY6AT18</accession>
<evidence type="ECO:0000313" key="2">
    <source>
        <dbReference type="Proteomes" id="UP001064504"/>
    </source>
</evidence>
<sequence length="149" mass="16182">MMASSEQGTGIKLEQQLSKLGLSAEKKLNLPGRAEGTFKPAILSRDTFTTNEIRVTQKTFPLFVVAVQNFTDDKGFQGELGVAFYITSTAEALTAVNAFIVKGSMAHIDTSPNVKAAVKNGVLTLDFEFETWLLNVQHKAEGTLEVDLS</sequence>
<dbReference type="RefSeq" id="WP_261744831.1">
    <property type="nucleotide sequence ID" value="NZ_CP104557.1"/>
</dbReference>
<keyword evidence="2" id="KW-1185">Reference proteome</keyword>
<organism evidence="1 2">
    <name type="scientific">Pseudomonas promysalinigenes</name>
    <dbReference type="NCBI Taxonomy" id="485898"/>
    <lineage>
        <taxon>Bacteria</taxon>
        <taxon>Pseudomonadati</taxon>
        <taxon>Pseudomonadota</taxon>
        <taxon>Gammaproteobacteria</taxon>
        <taxon>Pseudomonadales</taxon>
        <taxon>Pseudomonadaceae</taxon>
        <taxon>Pseudomonas</taxon>
    </lineage>
</organism>
<evidence type="ECO:0000313" key="1">
    <source>
        <dbReference type="EMBL" id="UXH40808.1"/>
    </source>
</evidence>
<dbReference type="Proteomes" id="UP001064504">
    <property type="component" value="Chromosome"/>
</dbReference>
<dbReference type="EMBL" id="CP104557">
    <property type="protein sequence ID" value="UXH40808.1"/>
    <property type="molecule type" value="Genomic_DNA"/>
</dbReference>
<protein>
    <submittedName>
        <fullName evidence="1">Uncharacterized protein</fullName>
    </submittedName>
</protein>
<gene>
    <name evidence="1" type="ORF">N5C08_04465</name>
</gene>
<name>A0ABY6AT18_9PSED</name>
<reference evidence="1" key="1">
    <citation type="submission" date="2022-09" db="EMBL/GenBank/DDBJ databases">
        <title>Complete genome sequence of Pseudomonas promysalinigenes strain RL-WG26, a newly isolated PGPR with the potential for plant salinity stress alleviation.</title>
        <authorList>
            <person name="Ren L."/>
            <person name="Wang G."/>
            <person name="Hu H."/>
        </authorList>
    </citation>
    <scope>NUCLEOTIDE SEQUENCE</scope>
    <source>
        <strain evidence="1">RL-WG26</strain>
    </source>
</reference>
<proteinExistence type="predicted"/>